<evidence type="ECO:0000313" key="4">
    <source>
        <dbReference type="Proteomes" id="UP000004474"/>
    </source>
</evidence>
<evidence type="ECO:0000313" key="3">
    <source>
        <dbReference type="EMBL" id="RWU84279.1"/>
    </source>
</evidence>
<comment type="caution">
    <text evidence="2">The sequence shown here is derived from an EMBL/GenBank/DDBJ whole genome shotgun (WGS) entry which is preliminary data.</text>
</comment>
<reference evidence="2 4" key="2">
    <citation type="journal article" date="2012" name="J. Bacteriol.">
        <title>Genome Sequence of Janibacter hoylei MTCC8307, Isolated from the Stratospheric Air.</title>
        <authorList>
            <person name="Pawar S.P."/>
            <person name="Dhotre D.P."/>
            <person name="Shetty S.A."/>
            <person name="Chowdhury S.P."/>
            <person name="Chaudhari B.L."/>
            <person name="Shouche Y.S."/>
        </authorList>
    </citation>
    <scope>NUCLEOTIDE SEQUENCE [LARGE SCALE GENOMIC DNA]</scope>
    <source>
        <strain evidence="2 4">PVAS-1</strain>
    </source>
</reference>
<feature type="region of interest" description="Disordered" evidence="1">
    <location>
        <begin position="137"/>
        <end position="159"/>
    </location>
</feature>
<organism evidence="2 4">
    <name type="scientific">Janibacter hoylei PVAS-1</name>
    <dbReference type="NCBI Taxonomy" id="1210046"/>
    <lineage>
        <taxon>Bacteria</taxon>
        <taxon>Bacillati</taxon>
        <taxon>Actinomycetota</taxon>
        <taxon>Actinomycetes</taxon>
        <taxon>Micrococcales</taxon>
        <taxon>Intrasporangiaceae</taxon>
        <taxon>Janibacter</taxon>
    </lineage>
</organism>
<dbReference type="AlphaFoldDB" id="K1DYQ9"/>
<accession>K1DYQ9</accession>
<dbReference type="EMBL" id="PIPF01000005">
    <property type="protein sequence ID" value="RWU84279.1"/>
    <property type="molecule type" value="Genomic_DNA"/>
</dbReference>
<dbReference type="PATRIC" id="fig|1210046.3.peg.1292"/>
<name>K1DYQ9_9MICO</name>
<dbReference type="STRING" id="1210046.B277_06669"/>
<reference evidence="3 5" key="1">
    <citation type="journal article" date="2009" name="Int. J. Syst. Evol. Microbiol.">
        <title>Janibacter hoylei sp. nov., Bacillus isronensis sp. nov. and Bacillus aryabhattai sp. nov., isolated from cryotubes used for collecting air from the upper atmosphere.</title>
        <authorList>
            <person name="Shivaji S."/>
            <person name="Chaturvedi P."/>
            <person name="Begum Z."/>
            <person name="Pindi P.K."/>
            <person name="Manorama R."/>
            <person name="Padmanaban D.A."/>
            <person name="Shouche Y.S."/>
            <person name="Pawar S."/>
            <person name="Vaishampayan P."/>
            <person name="Dutt C.B."/>
            <person name="Datta G.N."/>
            <person name="Manchanda R.K."/>
            <person name="Rao U.R."/>
            <person name="Bhargava P.M."/>
            <person name="Narlikar J.V."/>
        </authorList>
    </citation>
    <scope>NUCLEOTIDE SEQUENCE [LARGE SCALE GENOMIC DNA]</scope>
    <source>
        <strain evidence="3 5">PVAS-1</strain>
    </source>
</reference>
<proteinExistence type="predicted"/>
<dbReference type="RefSeq" id="WP_007926358.1">
    <property type="nucleotide sequence ID" value="NZ_ALWX01000023.1"/>
</dbReference>
<evidence type="ECO:0000313" key="5">
    <source>
        <dbReference type="Proteomes" id="UP000288711"/>
    </source>
</evidence>
<protein>
    <submittedName>
        <fullName evidence="2">Uncharacterized protein</fullName>
    </submittedName>
</protein>
<feature type="compositionally biased region" description="Acidic residues" evidence="1">
    <location>
        <begin position="144"/>
        <end position="153"/>
    </location>
</feature>
<keyword evidence="5" id="KW-1185">Reference proteome</keyword>
<reference evidence="3" key="3">
    <citation type="submission" date="2017-11" db="EMBL/GenBank/DDBJ databases">
        <authorList>
            <person name="Seuylemezian A."/>
            <person name="Cooper K."/>
            <person name="Vaishampayan P."/>
        </authorList>
    </citation>
    <scope>NUCLEOTIDE SEQUENCE</scope>
    <source>
        <strain evidence="3">PVAS-1</strain>
    </source>
</reference>
<sequence length="159" mass="17002">MEVVGAGRVRVTFGEHHRGCAVGDIRVGSVEDAPLIHQLAKDFKAEVGEGADVHLQIWAGPFELMVAVRDLLAASGAAAGGIAALLTALKRRHPHYDIEVHPDEQTTVKITGHELPPELAEQVNRYFAARSDASDLVGSRIEADPDDTTDLESDAPHGD</sequence>
<evidence type="ECO:0000313" key="2">
    <source>
        <dbReference type="EMBL" id="EKA61544.1"/>
    </source>
</evidence>
<evidence type="ECO:0000256" key="1">
    <source>
        <dbReference type="SAM" id="MobiDB-lite"/>
    </source>
</evidence>
<dbReference type="Proteomes" id="UP000288711">
    <property type="component" value="Unassembled WGS sequence"/>
</dbReference>
<dbReference type="EMBL" id="ALWX01000023">
    <property type="protein sequence ID" value="EKA61544.1"/>
    <property type="molecule type" value="Genomic_DNA"/>
</dbReference>
<dbReference type="Proteomes" id="UP000004474">
    <property type="component" value="Unassembled WGS sequence"/>
</dbReference>
<gene>
    <name evidence="2" type="ORF">B277_06669</name>
    <name evidence="3" type="ORF">CWN80_05490</name>
</gene>